<proteinExistence type="predicted"/>
<evidence type="ECO:0000313" key="2">
    <source>
        <dbReference type="Proteomes" id="UP000076408"/>
    </source>
</evidence>
<dbReference type="VEuPathDB" id="VectorBase:ASTEI00348"/>
<accession>A0A182XVW2</accession>
<dbReference type="OMA" id="EECNANE"/>
<dbReference type="Proteomes" id="UP000076408">
    <property type="component" value="Unassembled WGS sequence"/>
</dbReference>
<reference evidence="1" key="2">
    <citation type="submission" date="2020-05" db="UniProtKB">
        <authorList>
            <consortium name="EnsemblMetazoa"/>
        </authorList>
    </citation>
    <scope>IDENTIFICATION</scope>
    <source>
        <strain evidence="1">Indian</strain>
    </source>
</reference>
<sequence length="274" mass="31532">MGKTTLYPVAILLLQRVSYGLIVPWKSCPEISMLYTSDYDCDLWQFMWRLVPLAHIPGGARSMTMFHNPYQGLNCVNFDFFCRKDSYILGDLYLTSVSRDGLVCPGFSIALENDRWQLKLLTNPNAKECQTVERWLSLDIFAYRQNEYIFVYGCWQRDEHLPIVIGAWILGDKNATAEKRASILQDTRKLAMKIPGFRDDWWYYPQETEECNANETCDYLANCKLPLDMEEIQVPLQNSALTTYLVLVPIAVGLVILCCYGIFKSLRSIKVSPA</sequence>
<evidence type="ECO:0000313" key="1">
    <source>
        <dbReference type="EnsemblMetazoa" id="ASTEI00348-PA"/>
    </source>
</evidence>
<reference evidence="2" key="1">
    <citation type="journal article" date="2014" name="Genome Biol.">
        <title>Genome analysis of a major urban malaria vector mosquito, Anopheles stephensi.</title>
        <authorList>
            <person name="Jiang X."/>
            <person name="Peery A."/>
            <person name="Hall A.B."/>
            <person name="Sharma A."/>
            <person name="Chen X.G."/>
            <person name="Waterhouse R.M."/>
            <person name="Komissarov A."/>
            <person name="Riehle M.M."/>
            <person name="Shouche Y."/>
            <person name="Sharakhova M.V."/>
            <person name="Lawson D."/>
            <person name="Pakpour N."/>
            <person name="Arensburger P."/>
            <person name="Davidson V.L."/>
            <person name="Eiglmeier K."/>
            <person name="Emrich S."/>
            <person name="George P."/>
            <person name="Kennedy R.C."/>
            <person name="Mane S.P."/>
            <person name="Maslen G."/>
            <person name="Oringanje C."/>
            <person name="Qi Y."/>
            <person name="Settlage R."/>
            <person name="Tojo M."/>
            <person name="Tubio J.M."/>
            <person name="Unger M.F."/>
            <person name="Wang B."/>
            <person name="Vernick K.D."/>
            <person name="Ribeiro J.M."/>
            <person name="James A.A."/>
            <person name="Michel K."/>
            <person name="Riehle M.A."/>
            <person name="Luckhart S."/>
            <person name="Sharakhov I.V."/>
            <person name="Tu Z."/>
        </authorList>
    </citation>
    <scope>NUCLEOTIDE SEQUENCE [LARGE SCALE GENOMIC DNA]</scope>
    <source>
        <strain evidence="2">Indian</strain>
    </source>
</reference>
<organism evidence="1 2">
    <name type="scientific">Anopheles stephensi</name>
    <name type="common">Indo-Pakistan malaria mosquito</name>
    <dbReference type="NCBI Taxonomy" id="30069"/>
    <lineage>
        <taxon>Eukaryota</taxon>
        <taxon>Metazoa</taxon>
        <taxon>Ecdysozoa</taxon>
        <taxon>Arthropoda</taxon>
        <taxon>Hexapoda</taxon>
        <taxon>Insecta</taxon>
        <taxon>Pterygota</taxon>
        <taxon>Neoptera</taxon>
        <taxon>Endopterygota</taxon>
        <taxon>Diptera</taxon>
        <taxon>Nematocera</taxon>
        <taxon>Culicoidea</taxon>
        <taxon>Culicidae</taxon>
        <taxon>Anophelinae</taxon>
        <taxon>Anopheles</taxon>
    </lineage>
</organism>
<dbReference type="VEuPathDB" id="VectorBase:ASTE004635"/>
<dbReference type="EnsemblMetazoa" id="ASTEI00348-RA">
    <property type="protein sequence ID" value="ASTEI00348-PA"/>
    <property type="gene ID" value="ASTEI00348"/>
</dbReference>
<keyword evidence="2" id="KW-1185">Reference proteome</keyword>
<protein>
    <submittedName>
        <fullName evidence="1">Uncharacterized protein</fullName>
    </submittedName>
</protein>
<name>A0A182XVW2_ANOST</name>
<dbReference type="AlphaFoldDB" id="A0A182XVW2"/>